<evidence type="ECO:0000313" key="3">
    <source>
        <dbReference type="Proteomes" id="UP000769766"/>
    </source>
</evidence>
<evidence type="ECO:0000313" key="2">
    <source>
        <dbReference type="EMBL" id="MBI2876276.1"/>
    </source>
</evidence>
<dbReference type="InterPro" id="IPR007842">
    <property type="entry name" value="HEPN_dom"/>
</dbReference>
<dbReference type="SMART" id="SM00748">
    <property type="entry name" value="HEPN"/>
    <property type="match status" value="1"/>
</dbReference>
<dbReference type="Proteomes" id="UP000769766">
    <property type="component" value="Unassembled WGS sequence"/>
</dbReference>
<name>A0A932CNS4_UNCTE</name>
<organism evidence="2 3">
    <name type="scientific">Tectimicrobiota bacterium</name>
    <dbReference type="NCBI Taxonomy" id="2528274"/>
    <lineage>
        <taxon>Bacteria</taxon>
        <taxon>Pseudomonadati</taxon>
        <taxon>Nitrospinota/Tectimicrobiota group</taxon>
        <taxon>Candidatus Tectimicrobiota</taxon>
    </lineage>
</organism>
<evidence type="ECO:0000259" key="1">
    <source>
        <dbReference type="PROSITE" id="PS50910"/>
    </source>
</evidence>
<dbReference type="PROSITE" id="PS50910">
    <property type="entry name" value="HEPN"/>
    <property type="match status" value="1"/>
</dbReference>
<sequence>MIDIDKQIAYWQNGAQEDWEVARELIDRGRIRHGLFFVHLALEKVLKAHVCRQTRDLAPRIHNLVRLAELAAINASQEQMDTLAEMNALNIEGRYPESLLPQPTPAEAQAYLARAEEVFQWLIHLL</sequence>
<dbReference type="EMBL" id="JACPRF010000163">
    <property type="protein sequence ID" value="MBI2876276.1"/>
    <property type="molecule type" value="Genomic_DNA"/>
</dbReference>
<feature type="domain" description="HEPN" evidence="1">
    <location>
        <begin position="12"/>
        <end position="118"/>
    </location>
</feature>
<proteinExistence type="predicted"/>
<accession>A0A932CNS4</accession>
<dbReference type="AlphaFoldDB" id="A0A932CNS4"/>
<dbReference type="SUPFAM" id="SSF81593">
    <property type="entry name" value="Nucleotidyltransferase substrate binding subunit/domain"/>
    <property type="match status" value="1"/>
</dbReference>
<dbReference type="Pfam" id="PF05168">
    <property type="entry name" value="HEPN"/>
    <property type="match status" value="1"/>
</dbReference>
<comment type="caution">
    <text evidence="2">The sequence shown here is derived from an EMBL/GenBank/DDBJ whole genome shotgun (WGS) entry which is preliminary data.</text>
</comment>
<protein>
    <submittedName>
        <fullName evidence="2">HEPN domain-containing protein</fullName>
    </submittedName>
</protein>
<dbReference type="Gene3D" id="1.20.120.330">
    <property type="entry name" value="Nucleotidyltransferases domain 2"/>
    <property type="match status" value="1"/>
</dbReference>
<reference evidence="2" key="1">
    <citation type="submission" date="2020-07" db="EMBL/GenBank/DDBJ databases">
        <title>Huge and variable diversity of episymbiotic CPR bacteria and DPANN archaea in groundwater ecosystems.</title>
        <authorList>
            <person name="He C.Y."/>
            <person name="Keren R."/>
            <person name="Whittaker M."/>
            <person name="Farag I.F."/>
            <person name="Doudna J."/>
            <person name="Cate J.H.D."/>
            <person name="Banfield J.F."/>
        </authorList>
    </citation>
    <scope>NUCLEOTIDE SEQUENCE</scope>
    <source>
        <strain evidence="2">NC_groundwater_672_Ag_B-0.1um_62_36</strain>
    </source>
</reference>
<gene>
    <name evidence="2" type="ORF">HYY20_05285</name>
</gene>